<comment type="caution">
    <text evidence="5">The sequence shown here is derived from an EMBL/GenBank/DDBJ whole genome shotgun (WGS) entry which is preliminary data.</text>
</comment>
<keyword evidence="2" id="KW-0548">Nucleotidyltransferase</keyword>
<dbReference type="InterPro" id="IPR017557">
    <property type="entry name" value="Holo-ACP_synthase"/>
</dbReference>
<dbReference type="AlphaFoldDB" id="A0A6A7Y6A9"/>
<proteinExistence type="predicted"/>
<evidence type="ECO:0000259" key="3">
    <source>
        <dbReference type="Pfam" id="PF10620"/>
    </source>
</evidence>
<keyword evidence="6" id="KW-1185">Reference proteome</keyword>
<evidence type="ECO:0000256" key="2">
    <source>
        <dbReference type="ARBA" id="ARBA00022695"/>
    </source>
</evidence>
<gene>
    <name evidence="5" type="primary">mdcG</name>
    <name evidence="5" type="ORF">F0357_19650</name>
</gene>
<feature type="domain" description="Phosphoribosyl-dephospho-CoA transferase MdcG C-terminal" evidence="3">
    <location>
        <begin position="99"/>
        <end position="221"/>
    </location>
</feature>
<dbReference type="Pfam" id="PF20866">
    <property type="entry name" value="MdcG_N"/>
    <property type="match status" value="1"/>
</dbReference>
<dbReference type="NCBIfam" id="TIGR03135">
    <property type="entry name" value="malonate_mdcG"/>
    <property type="match status" value="1"/>
</dbReference>
<sequence>MAEPRHRTGGAVAALRRHDLLVLDPTAWTAALAGTPHAADDLVAGWAAAGFPAMVRRRTPDEPSGVPVGVPLPPARGKARIALILPEAATIERRPPLRLVEAADRAPPAWASALDALMLAGDAHGSMPRCFGSLLWQHLTGLAYLTPSSDIDVIWPIGEATDRMGLLRAIEEIDRAGPVRIDGEFVFASGEAVNWRELVRSRSEPGAGEVLVKAMDGVRIAPAGELL</sequence>
<dbReference type="InterPro" id="IPR049180">
    <property type="entry name" value="MdcG_C"/>
</dbReference>
<evidence type="ECO:0000313" key="5">
    <source>
        <dbReference type="EMBL" id="MQT14830.1"/>
    </source>
</evidence>
<evidence type="ECO:0000256" key="1">
    <source>
        <dbReference type="ARBA" id="ARBA00022679"/>
    </source>
</evidence>
<dbReference type="RefSeq" id="WP_153488253.1">
    <property type="nucleotide sequence ID" value="NZ_VWNA01000002.1"/>
</dbReference>
<evidence type="ECO:0000313" key="6">
    <source>
        <dbReference type="Proteomes" id="UP000332515"/>
    </source>
</evidence>
<feature type="domain" description="Phosphoribosyl-dephospho-CoA transferase MdcG N-terminal" evidence="4">
    <location>
        <begin position="16"/>
        <end position="92"/>
    </location>
</feature>
<dbReference type="EMBL" id="VWNA01000002">
    <property type="protein sequence ID" value="MQT14830.1"/>
    <property type="molecule type" value="Genomic_DNA"/>
</dbReference>
<dbReference type="InterPro" id="IPR048903">
    <property type="entry name" value="MdcG_N"/>
</dbReference>
<dbReference type="GO" id="GO:0016779">
    <property type="term" value="F:nucleotidyltransferase activity"/>
    <property type="evidence" value="ECO:0007669"/>
    <property type="project" value="UniProtKB-KW"/>
</dbReference>
<evidence type="ECO:0000259" key="4">
    <source>
        <dbReference type="Pfam" id="PF20866"/>
    </source>
</evidence>
<dbReference type="Pfam" id="PF10620">
    <property type="entry name" value="MdcG"/>
    <property type="match status" value="1"/>
</dbReference>
<organism evidence="5 6">
    <name type="scientific">Segnochrobactrum spirostomi</name>
    <dbReference type="NCBI Taxonomy" id="2608987"/>
    <lineage>
        <taxon>Bacteria</taxon>
        <taxon>Pseudomonadati</taxon>
        <taxon>Pseudomonadota</taxon>
        <taxon>Alphaproteobacteria</taxon>
        <taxon>Hyphomicrobiales</taxon>
        <taxon>Segnochrobactraceae</taxon>
        <taxon>Segnochrobactrum</taxon>
    </lineage>
</organism>
<name>A0A6A7Y6A9_9HYPH</name>
<reference evidence="5 6" key="1">
    <citation type="submission" date="2019-09" db="EMBL/GenBank/DDBJ databases">
        <title>Segnochrobactrum spirostomi gen. nov., sp. nov., isolated from the ciliate Spirostomum cf. yagiui and description of a novel family, Segnochrobactraceae fam. nov. within the order Rhizobiales of the class Alphaproteobacteria.</title>
        <authorList>
            <person name="Akter S."/>
            <person name="Shazib S.U.A."/>
            <person name="Shin M.K."/>
        </authorList>
    </citation>
    <scope>NUCLEOTIDE SEQUENCE [LARGE SCALE GENOMIC DNA]</scope>
    <source>
        <strain evidence="5 6">Sp-1</strain>
    </source>
</reference>
<protein>
    <submittedName>
        <fullName evidence="5">Malonate decarboxylase holo-[acyl-carrier-protein] synthase</fullName>
    </submittedName>
</protein>
<accession>A0A6A7Y6A9</accession>
<dbReference type="Proteomes" id="UP000332515">
    <property type="component" value="Unassembled WGS sequence"/>
</dbReference>
<keyword evidence="1" id="KW-0808">Transferase</keyword>